<dbReference type="RefSeq" id="WP_039778589.1">
    <property type="nucleotide sequence ID" value="NZ_JAAXOR010000001.1"/>
</dbReference>
<comment type="caution">
    <text evidence="6">The sequence shown here is derived from an EMBL/GenBank/DDBJ whole genome shotgun (WGS) entry which is preliminary data.</text>
</comment>
<dbReference type="GO" id="GO:0016787">
    <property type="term" value="F:hydrolase activity"/>
    <property type="evidence" value="ECO:0007669"/>
    <property type="project" value="UniProtKB-KW"/>
</dbReference>
<gene>
    <name evidence="6" type="ORF">B7C42_07488</name>
</gene>
<evidence type="ECO:0000256" key="2">
    <source>
        <dbReference type="ARBA" id="ARBA00022801"/>
    </source>
</evidence>
<feature type="binding site" evidence="4">
    <location>
        <position position="127"/>
    </location>
    <ligand>
        <name>substrate</name>
    </ligand>
</feature>
<feature type="binding site" evidence="4">
    <location>
        <position position="109"/>
    </location>
    <ligand>
        <name>substrate</name>
    </ligand>
</feature>
<dbReference type="PRINTS" id="PR01790">
    <property type="entry name" value="SMP30FAMILY"/>
</dbReference>
<evidence type="ECO:0000256" key="4">
    <source>
        <dbReference type="PIRSR" id="PIRSR605511-2"/>
    </source>
</evidence>
<reference evidence="6 7" key="1">
    <citation type="submission" date="2017-07" db="EMBL/GenBank/DDBJ databases">
        <title>First draft Genome Sequence of Nocardia cerradoensis isolated from human infection.</title>
        <authorList>
            <person name="Carrasco G."/>
        </authorList>
    </citation>
    <scope>NUCLEOTIDE SEQUENCE [LARGE SCALE GENOMIC DNA]</scope>
    <source>
        <strain evidence="6 7">CNM20130759</strain>
    </source>
</reference>
<evidence type="ECO:0000313" key="6">
    <source>
        <dbReference type="EMBL" id="OXR40430.1"/>
    </source>
</evidence>
<dbReference type="InterPro" id="IPR005511">
    <property type="entry name" value="SMP-30"/>
</dbReference>
<organism evidence="6 7">
    <name type="scientific">Nocardia cerradoensis</name>
    <dbReference type="NCBI Taxonomy" id="85688"/>
    <lineage>
        <taxon>Bacteria</taxon>
        <taxon>Bacillati</taxon>
        <taxon>Actinomycetota</taxon>
        <taxon>Actinomycetes</taxon>
        <taxon>Mycobacteriales</taxon>
        <taxon>Nocardiaceae</taxon>
        <taxon>Nocardia</taxon>
    </lineage>
</organism>
<evidence type="ECO:0000313" key="7">
    <source>
        <dbReference type="Proteomes" id="UP000215506"/>
    </source>
</evidence>
<comment type="similarity">
    <text evidence="1">Belongs to the SMP-30/CGR1 family.</text>
</comment>
<dbReference type="SUPFAM" id="SSF63829">
    <property type="entry name" value="Calcium-dependent phosphotriesterase"/>
    <property type="match status" value="1"/>
</dbReference>
<dbReference type="InterPro" id="IPR051262">
    <property type="entry name" value="SMP-30/CGR1_Lactonase"/>
</dbReference>
<comment type="cofactor">
    <cofactor evidence="4">
        <name>Zn(2+)</name>
        <dbReference type="ChEBI" id="CHEBI:29105"/>
    </cofactor>
    <text evidence="4">Binds 1 divalent metal cation per subunit.</text>
</comment>
<sequence>MTTEITPTRLSSGFSWTESPRWHNGKFYFTDLYSARVVTVGPDGDATTVVDLSDRQAPEGQRIVASGIGFLPDGRLLINSMFERLILVHDGNTTSVYADLRELAISPINDMVVDTAGRVYVTQLGFDLFAGESPKDSPLLIIEPDGSARVGDEAGLFMGANGIAITADGGTLVTAETYISRITALDIAGDGTLSGRRTFADVGPDTYPDGLCLDEEGAVWAGLAAAGRVIRVLEGGVITHEVRPPAAEAGVSTACGLGGVDRRTLYICCGFEVMDFAKSVDEGLGSIWTAPVPISAGAARP</sequence>
<evidence type="ECO:0000256" key="1">
    <source>
        <dbReference type="ARBA" id="ARBA00008853"/>
    </source>
</evidence>
<proteinExistence type="inferred from homology"/>
<feature type="binding site" evidence="4">
    <location>
        <position position="209"/>
    </location>
    <ligand>
        <name>a divalent metal cation</name>
        <dbReference type="ChEBI" id="CHEBI:60240"/>
    </ligand>
</feature>
<feature type="domain" description="SMP-30/Gluconolactonase/LRE-like region" evidence="5">
    <location>
        <begin position="16"/>
        <end position="267"/>
    </location>
</feature>
<dbReference type="EMBL" id="NGAF01000032">
    <property type="protein sequence ID" value="OXR40430.1"/>
    <property type="molecule type" value="Genomic_DNA"/>
</dbReference>
<keyword evidence="4" id="KW-0479">Metal-binding</keyword>
<dbReference type="Pfam" id="PF08450">
    <property type="entry name" value="SGL"/>
    <property type="match status" value="1"/>
</dbReference>
<evidence type="ECO:0000256" key="3">
    <source>
        <dbReference type="PIRSR" id="PIRSR605511-1"/>
    </source>
</evidence>
<name>A0A231GUX7_9NOCA</name>
<dbReference type="InterPro" id="IPR013658">
    <property type="entry name" value="SGL"/>
</dbReference>
<dbReference type="InterPro" id="IPR011042">
    <property type="entry name" value="6-blade_b-propeller_TolB-like"/>
</dbReference>
<keyword evidence="2" id="KW-0378">Hydrolase</keyword>
<feature type="binding site" evidence="4">
    <location>
        <position position="161"/>
    </location>
    <ligand>
        <name>a divalent metal cation</name>
        <dbReference type="ChEBI" id="CHEBI:60240"/>
    </ligand>
</feature>
<protein>
    <recommendedName>
        <fullName evidence="5">SMP-30/Gluconolactonase/LRE-like region domain-containing protein</fullName>
    </recommendedName>
</protein>
<feature type="active site" description="Proton donor/acceptor" evidence="3">
    <location>
        <position position="209"/>
    </location>
</feature>
<dbReference type="PANTHER" id="PTHR47572">
    <property type="entry name" value="LIPOPROTEIN-RELATED"/>
    <property type="match status" value="1"/>
</dbReference>
<feature type="binding site" evidence="4">
    <location>
        <position position="18"/>
    </location>
    <ligand>
        <name>a divalent metal cation</name>
        <dbReference type="ChEBI" id="CHEBI:60240"/>
    </ligand>
</feature>
<dbReference type="PANTHER" id="PTHR47572:SF4">
    <property type="entry name" value="LACTONASE DRP35"/>
    <property type="match status" value="1"/>
</dbReference>
<dbReference type="AlphaFoldDB" id="A0A231GUX7"/>
<keyword evidence="7" id="KW-1185">Reference proteome</keyword>
<dbReference type="GO" id="GO:0046872">
    <property type="term" value="F:metal ion binding"/>
    <property type="evidence" value="ECO:0007669"/>
    <property type="project" value="UniProtKB-KW"/>
</dbReference>
<keyword evidence="4" id="KW-0862">Zinc</keyword>
<dbReference type="Gene3D" id="2.120.10.30">
    <property type="entry name" value="TolB, C-terminal domain"/>
    <property type="match status" value="1"/>
</dbReference>
<accession>A0A231GUX7</accession>
<evidence type="ECO:0000259" key="5">
    <source>
        <dbReference type="Pfam" id="PF08450"/>
    </source>
</evidence>
<dbReference type="Proteomes" id="UP000215506">
    <property type="component" value="Unassembled WGS sequence"/>
</dbReference>